<organism evidence="2 3">
    <name type="scientific">Cyclostephanos tholiformis</name>
    <dbReference type="NCBI Taxonomy" id="382380"/>
    <lineage>
        <taxon>Eukaryota</taxon>
        <taxon>Sar</taxon>
        <taxon>Stramenopiles</taxon>
        <taxon>Ochrophyta</taxon>
        <taxon>Bacillariophyta</taxon>
        <taxon>Coscinodiscophyceae</taxon>
        <taxon>Thalassiosirophycidae</taxon>
        <taxon>Stephanodiscales</taxon>
        <taxon>Stephanodiscaceae</taxon>
        <taxon>Cyclostephanos</taxon>
    </lineage>
</organism>
<keyword evidence="3" id="KW-1185">Reference proteome</keyword>
<feature type="region of interest" description="Disordered" evidence="1">
    <location>
        <begin position="193"/>
        <end position="222"/>
    </location>
</feature>
<feature type="compositionally biased region" description="Polar residues" evidence="1">
    <location>
        <begin position="59"/>
        <end position="72"/>
    </location>
</feature>
<feature type="region of interest" description="Disordered" evidence="1">
    <location>
        <begin position="343"/>
        <end position="410"/>
    </location>
</feature>
<proteinExistence type="predicted"/>
<dbReference type="Proteomes" id="UP001530377">
    <property type="component" value="Unassembled WGS sequence"/>
</dbReference>
<feature type="compositionally biased region" description="Polar residues" evidence="1">
    <location>
        <begin position="282"/>
        <end position="291"/>
    </location>
</feature>
<feature type="region of interest" description="Disordered" evidence="1">
    <location>
        <begin position="239"/>
        <end position="311"/>
    </location>
</feature>
<evidence type="ECO:0000313" key="2">
    <source>
        <dbReference type="EMBL" id="KAL3822281.1"/>
    </source>
</evidence>
<comment type="caution">
    <text evidence="2">The sequence shown here is derived from an EMBL/GenBank/DDBJ whole genome shotgun (WGS) entry which is preliminary data.</text>
</comment>
<accession>A0ABD3SD05</accession>
<dbReference type="AlphaFoldDB" id="A0ABD3SD05"/>
<evidence type="ECO:0000256" key="1">
    <source>
        <dbReference type="SAM" id="MobiDB-lite"/>
    </source>
</evidence>
<feature type="compositionally biased region" description="Pro residues" evidence="1">
    <location>
        <begin position="302"/>
        <end position="311"/>
    </location>
</feature>
<feature type="compositionally biased region" description="Polar residues" evidence="1">
    <location>
        <begin position="386"/>
        <end position="410"/>
    </location>
</feature>
<feature type="compositionally biased region" description="Pro residues" evidence="1">
    <location>
        <begin position="344"/>
        <end position="362"/>
    </location>
</feature>
<evidence type="ECO:0000313" key="3">
    <source>
        <dbReference type="Proteomes" id="UP001530377"/>
    </source>
</evidence>
<feature type="compositionally biased region" description="Low complexity" evidence="1">
    <location>
        <begin position="246"/>
        <end position="271"/>
    </location>
</feature>
<dbReference type="EMBL" id="JALLPB020000070">
    <property type="protein sequence ID" value="KAL3822281.1"/>
    <property type="molecule type" value="Genomic_DNA"/>
</dbReference>
<sequence>MVEKKSIKIFVVGAAAVALVIGLSVGITESNKSRSMNASYGMIAEDVSQYDCIEWSTTAQGGKSGKATTQGAKSGKATTPGVKSGKQVASTESAKDEIVRRMIVPGTEDYYQAVQVHGNKRRSLATSELLNFRGAESRKLGKEFETEEVVDTSCGGTGCAGAGIDSGDTIVEVDSGDVGVIESQFPQDTVEAYYEPSSSGDGVGVMKTGSGGSKSGKSMSMGGSKYCADVKPVCESEIMSGGGKAGKSASMLSGSGKSSKSSVTGESVGKSGTPGVGKSGKAGSTTASSPTMACVPTTEVEPTPPVPTPPVPTPVEVVSTPVPTLIITPAPTEIATTETVITPIPTPMPVTPEPVTPEPATPEPTLLITALTTPIPTPFPSSTASVGSTPTVATEATSEPLGSTNLRPPN</sequence>
<name>A0ABD3SD05_9STRA</name>
<feature type="region of interest" description="Disordered" evidence="1">
    <location>
        <begin position="59"/>
        <end position="90"/>
    </location>
</feature>
<protein>
    <submittedName>
        <fullName evidence="2">Uncharacterized protein</fullName>
    </submittedName>
</protein>
<feature type="compositionally biased region" description="Low complexity" evidence="1">
    <location>
        <begin position="363"/>
        <end position="385"/>
    </location>
</feature>
<reference evidence="2 3" key="1">
    <citation type="submission" date="2024-10" db="EMBL/GenBank/DDBJ databases">
        <title>Updated reference genomes for cyclostephanoid diatoms.</title>
        <authorList>
            <person name="Roberts W.R."/>
            <person name="Alverson A.J."/>
        </authorList>
    </citation>
    <scope>NUCLEOTIDE SEQUENCE [LARGE SCALE GENOMIC DNA]</scope>
    <source>
        <strain evidence="2 3">AJA228-03</strain>
    </source>
</reference>
<gene>
    <name evidence="2" type="ORF">ACHAXA_005914</name>
</gene>